<protein>
    <recommendedName>
        <fullName evidence="3">EF-hand domain-containing protein</fullName>
    </recommendedName>
</protein>
<dbReference type="STRING" id="610380.E2C707"/>
<organism evidence="2">
    <name type="scientific">Harpegnathos saltator</name>
    <name type="common">Jerdon's jumping ant</name>
    <dbReference type="NCBI Taxonomy" id="610380"/>
    <lineage>
        <taxon>Eukaryota</taxon>
        <taxon>Metazoa</taxon>
        <taxon>Ecdysozoa</taxon>
        <taxon>Arthropoda</taxon>
        <taxon>Hexapoda</taxon>
        <taxon>Insecta</taxon>
        <taxon>Pterygota</taxon>
        <taxon>Neoptera</taxon>
        <taxon>Endopterygota</taxon>
        <taxon>Hymenoptera</taxon>
        <taxon>Apocrita</taxon>
        <taxon>Aculeata</taxon>
        <taxon>Formicoidea</taxon>
        <taxon>Formicidae</taxon>
        <taxon>Ponerinae</taxon>
        <taxon>Ponerini</taxon>
        <taxon>Harpegnathos</taxon>
    </lineage>
</organism>
<accession>E2C707</accession>
<dbReference type="InterPro" id="IPR011992">
    <property type="entry name" value="EF-hand-dom_pair"/>
</dbReference>
<evidence type="ECO:0008006" key="3">
    <source>
        <dbReference type="Google" id="ProtNLM"/>
    </source>
</evidence>
<proteinExistence type="predicted"/>
<gene>
    <name evidence="1" type="ORF">EAI_15156</name>
</gene>
<dbReference type="SUPFAM" id="SSF47473">
    <property type="entry name" value="EF-hand"/>
    <property type="match status" value="1"/>
</dbReference>
<dbReference type="Gene3D" id="1.10.238.10">
    <property type="entry name" value="EF-hand"/>
    <property type="match status" value="1"/>
</dbReference>
<dbReference type="AlphaFoldDB" id="E2C707"/>
<keyword evidence="2" id="KW-1185">Reference proteome</keyword>
<evidence type="ECO:0000313" key="2">
    <source>
        <dbReference type="Proteomes" id="UP000008237"/>
    </source>
</evidence>
<dbReference type="Proteomes" id="UP000008237">
    <property type="component" value="Unassembled WGS sequence"/>
</dbReference>
<dbReference type="InParanoid" id="E2C707"/>
<reference evidence="1 2" key="1">
    <citation type="journal article" date="2010" name="Science">
        <title>Genomic comparison of the ants Camponotus floridanus and Harpegnathos saltator.</title>
        <authorList>
            <person name="Bonasio R."/>
            <person name="Zhang G."/>
            <person name="Ye C."/>
            <person name="Mutti N.S."/>
            <person name="Fang X."/>
            <person name="Qin N."/>
            <person name="Donahue G."/>
            <person name="Yang P."/>
            <person name="Li Q."/>
            <person name="Li C."/>
            <person name="Zhang P."/>
            <person name="Huang Z."/>
            <person name="Berger S.L."/>
            <person name="Reinberg D."/>
            <person name="Wang J."/>
            <person name="Liebig J."/>
        </authorList>
    </citation>
    <scope>NUCLEOTIDE SEQUENCE [LARGE SCALE GENOMIC DNA]</scope>
    <source>
        <strain evidence="1 2">R22 G/1</strain>
    </source>
</reference>
<dbReference type="EMBL" id="GL453255">
    <property type="protein sequence ID" value="EFN76279.1"/>
    <property type="molecule type" value="Genomic_DNA"/>
</dbReference>
<name>E2C707_HARSA</name>
<sequence>MSQTADAESETGSICDEERVRKLFQACDGDGDGYIDRSQSRERNKGPSRIYIALQNRVWMTI</sequence>
<evidence type="ECO:0000313" key="1">
    <source>
        <dbReference type="EMBL" id="EFN76279.1"/>
    </source>
</evidence>